<sequence>YSGNYFQRDADYLVELVKKVGIEKYSVLGWSQGGVTGVHLAATAPENVKNLIIFGTFA</sequence>
<accession>A0A8J2JF73</accession>
<keyword evidence="3" id="KW-1185">Reference proteome</keyword>
<dbReference type="OrthoDB" id="19657at2759"/>
<evidence type="ECO:0000259" key="1">
    <source>
        <dbReference type="Pfam" id="PF00561"/>
    </source>
</evidence>
<gene>
    <name evidence="2" type="ORF">AFUS01_LOCUS7911</name>
</gene>
<dbReference type="Proteomes" id="UP000708208">
    <property type="component" value="Unassembled WGS sequence"/>
</dbReference>
<feature type="non-terminal residue" evidence="2">
    <location>
        <position position="58"/>
    </location>
</feature>
<dbReference type="GO" id="GO:0017171">
    <property type="term" value="F:serine hydrolase activity"/>
    <property type="evidence" value="ECO:0007669"/>
    <property type="project" value="TreeGrafter"/>
</dbReference>
<comment type="caution">
    <text evidence="2">The sequence shown here is derived from an EMBL/GenBank/DDBJ whole genome shotgun (WGS) entry which is preliminary data.</text>
</comment>
<name>A0A8J2JF73_9HEXA</name>
<dbReference type="EMBL" id="CAJVCH010054035">
    <property type="protein sequence ID" value="CAG7718526.1"/>
    <property type="molecule type" value="Genomic_DNA"/>
</dbReference>
<feature type="non-terminal residue" evidence="2">
    <location>
        <position position="1"/>
    </location>
</feature>
<dbReference type="PANTHER" id="PTHR46331:SF2">
    <property type="entry name" value="VALACYCLOVIR HYDROLASE"/>
    <property type="match status" value="1"/>
</dbReference>
<dbReference type="PANTHER" id="PTHR46331">
    <property type="entry name" value="VALACYCLOVIR HYDROLASE"/>
    <property type="match status" value="1"/>
</dbReference>
<reference evidence="2" key="1">
    <citation type="submission" date="2021-06" db="EMBL/GenBank/DDBJ databases">
        <authorList>
            <person name="Hodson N. C."/>
            <person name="Mongue J. A."/>
            <person name="Jaron S. K."/>
        </authorList>
    </citation>
    <scope>NUCLEOTIDE SEQUENCE</scope>
</reference>
<dbReference type="InterPro" id="IPR000073">
    <property type="entry name" value="AB_hydrolase_1"/>
</dbReference>
<organism evidence="2 3">
    <name type="scientific">Allacma fusca</name>
    <dbReference type="NCBI Taxonomy" id="39272"/>
    <lineage>
        <taxon>Eukaryota</taxon>
        <taxon>Metazoa</taxon>
        <taxon>Ecdysozoa</taxon>
        <taxon>Arthropoda</taxon>
        <taxon>Hexapoda</taxon>
        <taxon>Collembola</taxon>
        <taxon>Symphypleona</taxon>
        <taxon>Sminthuridae</taxon>
        <taxon>Allacma</taxon>
    </lineage>
</organism>
<evidence type="ECO:0000313" key="2">
    <source>
        <dbReference type="EMBL" id="CAG7718526.1"/>
    </source>
</evidence>
<protein>
    <recommendedName>
        <fullName evidence="1">AB hydrolase-1 domain-containing protein</fullName>
    </recommendedName>
</protein>
<proteinExistence type="predicted"/>
<evidence type="ECO:0000313" key="3">
    <source>
        <dbReference type="Proteomes" id="UP000708208"/>
    </source>
</evidence>
<dbReference type="AlphaFoldDB" id="A0A8J2JF73"/>
<feature type="domain" description="AB hydrolase-1" evidence="1">
    <location>
        <begin position="9"/>
        <end position="56"/>
    </location>
</feature>
<dbReference type="Pfam" id="PF00561">
    <property type="entry name" value="Abhydrolase_1"/>
    <property type="match status" value="1"/>
</dbReference>